<organism evidence="5 6">
    <name type="scientific">Ascobolus immersus RN42</name>
    <dbReference type="NCBI Taxonomy" id="1160509"/>
    <lineage>
        <taxon>Eukaryota</taxon>
        <taxon>Fungi</taxon>
        <taxon>Dikarya</taxon>
        <taxon>Ascomycota</taxon>
        <taxon>Pezizomycotina</taxon>
        <taxon>Pezizomycetes</taxon>
        <taxon>Pezizales</taxon>
        <taxon>Ascobolaceae</taxon>
        <taxon>Ascobolus</taxon>
    </lineage>
</organism>
<evidence type="ECO:0000313" key="5">
    <source>
        <dbReference type="EMBL" id="RPA83488.1"/>
    </source>
</evidence>
<keyword evidence="3" id="KW-0479">Metal-binding</keyword>
<sequence length="333" mass="36700">MTSSSSNDVQTWVVEKPFVNRSCALGEGPHWEPSTKSLRYVDIINKQIHHVKTDGDFLDGTAHSTLQLKDSVGFTADIEGRDDIYVAGAKYGYAIVERATGELKYFKKLWQTEKQQERMRSNDGAVDSKGRFWLGTMNDFHCGEPQKEGILFRLQSDGSVDEVIQGVAIPNGTAWTADDKTMYFTDSPNVCVHAYDFDAATGAMTNQRVFFDIKAYYGASYNGEVPDGCTIDSEDHLWIAIHEGSVVLRVSPEGKVVGQVKLPAWKITCPLFGGENLDELFITSAGLGDDGEKGPEGSDFHGCTFRVKVGVKGVPANKVRLEEGVLERLLAEQ</sequence>
<dbReference type="SUPFAM" id="SSF63829">
    <property type="entry name" value="Calcium-dependent phosphotriesterase"/>
    <property type="match status" value="1"/>
</dbReference>
<gene>
    <name evidence="5" type="ORF">BJ508DRAFT_413435</name>
</gene>
<reference evidence="5 6" key="1">
    <citation type="journal article" date="2018" name="Nat. Ecol. Evol.">
        <title>Pezizomycetes genomes reveal the molecular basis of ectomycorrhizal truffle lifestyle.</title>
        <authorList>
            <person name="Murat C."/>
            <person name="Payen T."/>
            <person name="Noel B."/>
            <person name="Kuo A."/>
            <person name="Morin E."/>
            <person name="Chen J."/>
            <person name="Kohler A."/>
            <person name="Krizsan K."/>
            <person name="Balestrini R."/>
            <person name="Da Silva C."/>
            <person name="Montanini B."/>
            <person name="Hainaut M."/>
            <person name="Levati E."/>
            <person name="Barry K.W."/>
            <person name="Belfiori B."/>
            <person name="Cichocki N."/>
            <person name="Clum A."/>
            <person name="Dockter R.B."/>
            <person name="Fauchery L."/>
            <person name="Guy J."/>
            <person name="Iotti M."/>
            <person name="Le Tacon F."/>
            <person name="Lindquist E.A."/>
            <person name="Lipzen A."/>
            <person name="Malagnac F."/>
            <person name="Mello A."/>
            <person name="Molinier V."/>
            <person name="Miyauchi S."/>
            <person name="Poulain J."/>
            <person name="Riccioni C."/>
            <person name="Rubini A."/>
            <person name="Sitrit Y."/>
            <person name="Splivallo R."/>
            <person name="Traeger S."/>
            <person name="Wang M."/>
            <person name="Zifcakova L."/>
            <person name="Wipf D."/>
            <person name="Zambonelli A."/>
            <person name="Paolocci F."/>
            <person name="Nowrousian M."/>
            <person name="Ottonello S."/>
            <person name="Baldrian P."/>
            <person name="Spatafora J.W."/>
            <person name="Henrissat B."/>
            <person name="Nagy L.G."/>
            <person name="Aury J.M."/>
            <person name="Wincker P."/>
            <person name="Grigoriev I.V."/>
            <person name="Bonfante P."/>
            <person name="Martin F.M."/>
        </authorList>
    </citation>
    <scope>NUCLEOTIDE SEQUENCE [LARGE SCALE GENOMIC DNA]</scope>
    <source>
        <strain evidence="5 6">RN42</strain>
    </source>
</reference>
<keyword evidence="3" id="KW-0862">Zinc</keyword>
<dbReference type="Gene3D" id="2.120.10.30">
    <property type="entry name" value="TolB, C-terminal domain"/>
    <property type="match status" value="1"/>
</dbReference>
<comment type="cofactor">
    <cofactor evidence="3">
        <name>Zn(2+)</name>
        <dbReference type="ChEBI" id="CHEBI:29105"/>
    </cofactor>
    <text evidence="3">Binds 1 divalent metal cation per subunit.</text>
</comment>
<dbReference type="Pfam" id="PF08450">
    <property type="entry name" value="SGL"/>
    <property type="match status" value="1"/>
</dbReference>
<feature type="binding site" evidence="3">
    <location>
        <position position="122"/>
    </location>
    <ligand>
        <name>substrate</name>
    </ligand>
</feature>
<keyword evidence="6" id="KW-1185">Reference proteome</keyword>
<dbReference type="GO" id="GO:0005509">
    <property type="term" value="F:calcium ion binding"/>
    <property type="evidence" value="ECO:0007669"/>
    <property type="project" value="TreeGrafter"/>
</dbReference>
<feature type="binding site" evidence="3">
    <location>
        <position position="227"/>
    </location>
    <ligand>
        <name>a divalent metal cation</name>
        <dbReference type="ChEBI" id="CHEBI:60240"/>
    </ligand>
</feature>
<feature type="active site" description="Proton donor/acceptor" evidence="2">
    <location>
        <position position="227"/>
    </location>
</feature>
<feature type="binding site" evidence="3">
    <location>
        <position position="27"/>
    </location>
    <ligand>
        <name>a divalent metal cation</name>
        <dbReference type="ChEBI" id="CHEBI:60240"/>
    </ligand>
</feature>
<dbReference type="AlphaFoldDB" id="A0A3N4IFM8"/>
<dbReference type="STRING" id="1160509.A0A3N4IFM8"/>
<dbReference type="Proteomes" id="UP000275078">
    <property type="component" value="Unassembled WGS sequence"/>
</dbReference>
<evidence type="ECO:0000256" key="3">
    <source>
        <dbReference type="PIRSR" id="PIRSR605511-2"/>
    </source>
</evidence>
<evidence type="ECO:0000259" key="4">
    <source>
        <dbReference type="Pfam" id="PF08450"/>
    </source>
</evidence>
<protein>
    <submittedName>
        <fullName evidence="5">Regucalcin like protein</fullName>
    </submittedName>
</protein>
<evidence type="ECO:0000256" key="2">
    <source>
        <dbReference type="PIRSR" id="PIRSR605511-1"/>
    </source>
</evidence>
<dbReference type="GO" id="GO:0004341">
    <property type="term" value="F:gluconolactonase activity"/>
    <property type="evidence" value="ECO:0007669"/>
    <property type="project" value="TreeGrafter"/>
</dbReference>
<feature type="domain" description="SMP-30/Gluconolactonase/LRE-like region" evidence="4">
    <location>
        <begin position="25"/>
        <end position="285"/>
    </location>
</feature>
<dbReference type="PRINTS" id="PR01790">
    <property type="entry name" value="SMP30FAMILY"/>
</dbReference>
<evidence type="ECO:0000313" key="6">
    <source>
        <dbReference type="Proteomes" id="UP000275078"/>
    </source>
</evidence>
<evidence type="ECO:0000256" key="1">
    <source>
        <dbReference type="ARBA" id="ARBA00008853"/>
    </source>
</evidence>
<feature type="binding site" evidence="3">
    <location>
        <position position="171"/>
    </location>
    <ligand>
        <name>a divalent metal cation</name>
        <dbReference type="ChEBI" id="CHEBI:60240"/>
    </ligand>
</feature>
<name>A0A3N4IFM8_ASCIM</name>
<accession>A0A3N4IFM8</accession>
<proteinExistence type="inferred from homology"/>
<dbReference type="EMBL" id="ML119664">
    <property type="protein sequence ID" value="RPA83488.1"/>
    <property type="molecule type" value="Genomic_DNA"/>
</dbReference>
<comment type="similarity">
    <text evidence="1">Belongs to the SMP-30/CGR1 family.</text>
</comment>
<dbReference type="OrthoDB" id="423498at2759"/>
<dbReference type="InterPro" id="IPR011042">
    <property type="entry name" value="6-blade_b-propeller_TolB-like"/>
</dbReference>
<dbReference type="PANTHER" id="PTHR10907:SF47">
    <property type="entry name" value="REGUCALCIN"/>
    <property type="match status" value="1"/>
</dbReference>
<dbReference type="InterPro" id="IPR005511">
    <property type="entry name" value="SMP-30"/>
</dbReference>
<dbReference type="InterPro" id="IPR013658">
    <property type="entry name" value="SGL"/>
</dbReference>
<feature type="binding site" evidence="3">
    <location>
        <position position="120"/>
    </location>
    <ligand>
        <name>substrate</name>
    </ligand>
</feature>
<dbReference type="PANTHER" id="PTHR10907">
    <property type="entry name" value="REGUCALCIN"/>
    <property type="match status" value="1"/>
</dbReference>